<organism evidence="3 4">
    <name type="scientific">Sphingobium nicotianae</name>
    <dbReference type="NCBI Taxonomy" id="2782607"/>
    <lineage>
        <taxon>Bacteria</taxon>
        <taxon>Pseudomonadati</taxon>
        <taxon>Pseudomonadota</taxon>
        <taxon>Alphaproteobacteria</taxon>
        <taxon>Sphingomonadales</taxon>
        <taxon>Sphingomonadaceae</taxon>
        <taxon>Sphingobium</taxon>
    </lineage>
</organism>
<dbReference type="InterPro" id="IPR013974">
    <property type="entry name" value="SAF"/>
</dbReference>
<dbReference type="Proteomes" id="UP001138757">
    <property type="component" value="Unassembled WGS sequence"/>
</dbReference>
<gene>
    <name evidence="3" type="primary">cpaB</name>
    <name evidence="3" type="ORF">KK488_06685</name>
</gene>
<dbReference type="InterPro" id="IPR031571">
    <property type="entry name" value="RcpC_dom"/>
</dbReference>
<evidence type="ECO:0000256" key="1">
    <source>
        <dbReference type="SAM" id="MobiDB-lite"/>
    </source>
</evidence>
<dbReference type="Pfam" id="PF16976">
    <property type="entry name" value="RcpC"/>
    <property type="match status" value="1"/>
</dbReference>
<dbReference type="InterPro" id="IPR017592">
    <property type="entry name" value="Pilus_assmbl_Flp-typ_CpaB"/>
</dbReference>
<dbReference type="EMBL" id="JAHGAW010000004">
    <property type="protein sequence ID" value="MBT2186632.1"/>
    <property type="molecule type" value="Genomic_DNA"/>
</dbReference>
<evidence type="ECO:0000259" key="2">
    <source>
        <dbReference type="SMART" id="SM00858"/>
    </source>
</evidence>
<dbReference type="RefSeq" id="WP_214622390.1">
    <property type="nucleotide sequence ID" value="NZ_JAHGAW010000004.1"/>
</dbReference>
<sequence>MEPKKIALLAGALVIAVMAAFLARSMFTGGGAGTPEATAAAMPNPADMPHVLVATKALPVGTIVGPDAYRYQPWPKELVEEAYYIEGQGTTAEKLVGSVVRSAITAGQPVTQGALIKPGDRGFLAAALGPGMRAVTVPVSIQSSVAGFIFPGDRVDLMLTQSVAGGGDGAPLKVAETILKNLRVLATDQRTNAIGPDGQPVVQTYSNVTIEVTPKMAEKISVAQTIGAISMSLRSIADSNQQLEEALASGEVDAPKDGDANGEKTMMAALANRPSDSRSSYSTGADVSRWQRSSVPAKPVDPNAAVIARGTGGGAPGISSGPVVRIARGAAVTTVEVGSK</sequence>
<feature type="region of interest" description="Disordered" evidence="1">
    <location>
        <begin position="272"/>
        <end position="321"/>
    </location>
</feature>
<dbReference type="NCBIfam" id="TIGR03177">
    <property type="entry name" value="pilus_cpaB"/>
    <property type="match status" value="1"/>
</dbReference>
<keyword evidence="4" id="KW-1185">Reference proteome</keyword>
<name>A0A9X1DAV1_9SPHN</name>
<evidence type="ECO:0000313" key="3">
    <source>
        <dbReference type="EMBL" id="MBT2186632.1"/>
    </source>
</evidence>
<comment type="caution">
    <text evidence="3">The sequence shown here is derived from an EMBL/GenBank/DDBJ whole genome shotgun (WGS) entry which is preliminary data.</text>
</comment>
<dbReference type="AlphaFoldDB" id="A0A9X1DAV1"/>
<reference evidence="3" key="1">
    <citation type="submission" date="2021-05" db="EMBL/GenBank/DDBJ databases">
        <title>Genome of Sphingobium sp. strain.</title>
        <authorList>
            <person name="Fan R."/>
        </authorList>
    </citation>
    <scope>NUCLEOTIDE SEQUENCE</scope>
    <source>
        <strain evidence="3">H33</strain>
    </source>
</reference>
<dbReference type="CDD" id="cd11614">
    <property type="entry name" value="SAF_CpaB_FlgA_like"/>
    <property type="match status" value="1"/>
</dbReference>
<dbReference type="Pfam" id="PF08666">
    <property type="entry name" value="SAF"/>
    <property type="match status" value="1"/>
</dbReference>
<dbReference type="SMART" id="SM00858">
    <property type="entry name" value="SAF"/>
    <property type="match status" value="1"/>
</dbReference>
<feature type="compositionally biased region" description="Polar residues" evidence="1">
    <location>
        <begin position="277"/>
        <end position="294"/>
    </location>
</feature>
<accession>A0A9X1DAV1</accession>
<protein>
    <submittedName>
        <fullName evidence="3">Flp pilus assembly protein CpaB</fullName>
    </submittedName>
</protein>
<evidence type="ECO:0000313" key="4">
    <source>
        <dbReference type="Proteomes" id="UP001138757"/>
    </source>
</evidence>
<feature type="domain" description="SAF" evidence="2">
    <location>
        <begin position="49"/>
        <end position="116"/>
    </location>
</feature>
<proteinExistence type="predicted"/>